<dbReference type="PANTHER" id="PTHR10668">
    <property type="entry name" value="PHYTOENE DEHYDROGENASE"/>
    <property type="match status" value="1"/>
</dbReference>
<evidence type="ECO:0000256" key="3">
    <source>
        <dbReference type="ARBA" id="ARBA00040298"/>
    </source>
</evidence>
<proteinExistence type="predicted"/>
<dbReference type="InterPro" id="IPR002937">
    <property type="entry name" value="Amino_oxidase"/>
</dbReference>
<sequence>MSPPPVHTRRSRCTLRAQLGITHLEGGIGALTEHLLELFLSHGGEIRFRAKVDQIQVDHGAVTGVRLRDGSTISAPIVVSNLAPDMTLTELVAPEHVPAELV</sequence>
<dbReference type="PANTHER" id="PTHR10668:SF103">
    <property type="entry name" value="PYRIDINE NUCLEOTIDE-DISULFIDE OXIDOREDUCTASE DOMAIN-CONTAINING PROTEIN 2"/>
    <property type="match status" value="1"/>
</dbReference>
<dbReference type="AlphaFoldDB" id="A0A498Q4N1"/>
<comment type="function">
    <text evidence="1">Probable oxidoreductase that may play a role as regulator of mitochondrial function.</text>
</comment>
<dbReference type="SUPFAM" id="SSF51905">
    <property type="entry name" value="FAD/NAD(P)-binding domain"/>
    <property type="match status" value="1"/>
</dbReference>
<keyword evidence="6" id="KW-1185">Reference proteome</keyword>
<evidence type="ECO:0000256" key="2">
    <source>
        <dbReference type="ARBA" id="ARBA00038825"/>
    </source>
</evidence>
<evidence type="ECO:0000313" key="5">
    <source>
        <dbReference type="EMBL" id="VBA39854.1"/>
    </source>
</evidence>
<protein>
    <recommendedName>
        <fullName evidence="3">Pyridine nucleotide-disulfide oxidoreductase domain-containing protein 2</fullName>
    </recommendedName>
</protein>
<dbReference type="Pfam" id="PF01593">
    <property type="entry name" value="Amino_oxidase"/>
    <property type="match status" value="1"/>
</dbReference>
<keyword evidence="5" id="KW-0560">Oxidoreductase</keyword>
<evidence type="ECO:0000313" key="6">
    <source>
        <dbReference type="Proteomes" id="UP000267289"/>
    </source>
</evidence>
<reference evidence="5 6" key="1">
    <citation type="submission" date="2018-09" db="EMBL/GenBank/DDBJ databases">
        <authorList>
            <person name="Tagini F."/>
        </authorList>
    </citation>
    <scope>NUCLEOTIDE SEQUENCE [LARGE SCALE GENOMIC DNA]</scope>
    <source>
        <strain evidence="5 6">MK13</strain>
    </source>
</reference>
<comment type="subunit">
    <text evidence="2">Interacts with COX5B; this interaction may contribute to localize PYROXD2 to the inner face of the inner mitochondrial membrane.</text>
</comment>
<evidence type="ECO:0000259" key="4">
    <source>
        <dbReference type="Pfam" id="PF01593"/>
    </source>
</evidence>
<accession>A0A498Q4N1</accession>
<feature type="domain" description="Amine oxidase" evidence="4">
    <location>
        <begin position="22"/>
        <end position="85"/>
    </location>
</feature>
<dbReference type="GO" id="GO:0016491">
    <property type="term" value="F:oxidoreductase activity"/>
    <property type="evidence" value="ECO:0007669"/>
    <property type="project" value="UniProtKB-KW"/>
</dbReference>
<evidence type="ECO:0000256" key="1">
    <source>
        <dbReference type="ARBA" id="ARBA00037217"/>
    </source>
</evidence>
<dbReference type="Proteomes" id="UP000267289">
    <property type="component" value="Unassembled WGS sequence"/>
</dbReference>
<dbReference type="EMBL" id="UPHQ01000128">
    <property type="protein sequence ID" value="VBA39854.1"/>
    <property type="molecule type" value="Genomic_DNA"/>
</dbReference>
<gene>
    <name evidence="5" type="primary">crtI_1</name>
    <name evidence="5" type="ORF">LAUMK13_02785</name>
</gene>
<organism evidence="5 6">
    <name type="scientific">Mycobacterium innocens</name>
    <dbReference type="NCBI Taxonomy" id="2341083"/>
    <lineage>
        <taxon>Bacteria</taxon>
        <taxon>Bacillati</taxon>
        <taxon>Actinomycetota</taxon>
        <taxon>Actinomycetes</taxon>
        <taxon>Mycobacteriales</taxon>
        <taxon>Mycobacteriaceae</taxon>
        <taxon>Mycobacterium</taxon>
    </lineage>
</organism>
<dbReference type="GO" id="GO:0005829">
    <property type="term" value="C:cytosol"/>
    <property type="evidence" value="ECO:0007669"/>
    <property type="project" value="TreeGrafter"/>
</dbReference>
<dbReference type="InterPro" id="IPR036188">
    <property type="entry name" value="FAD/NAD-bd_sf"/>
</dbReference>
<name>A0A498Q4N1_9MYCO</name>
<dbReference type="Gene3D" id="3.50.50.60">
    <property type="entry name" value="FAD/NAD(P)-binding domain"/>
    <property type="match status" value="1"/>
</dbReference>